<organism evidence="5">
    <name type="scientific">hydrothermal vent metagenome</name>
    <dbReference type="NCBI Taxonomy" id="652676"/>
    <lineage>
        <taxon>unclassified sequences</taxon>
        <taxon>metagenomes</taxon>
        <taxon>ecological metagenomes</taxon>
    </lineage>
</organism>
<comment type="cofactor">
    <cofactor evidence="1">
        <name>Mg(2+)</name>
        <dbReference type="ChEBI" id="CHEBI:18420"/>
    </cofactor>
</comment>
<gene>
    <name evidence="5" type="ORF">MGWOODY_Smn565</name>
</gene>
<keyword evidence="3" id="KW-0460">Magnesium</keyword>
<dbReference type="EMBL" id="CZQE01000043">
    <property type="protein sequence ID" value="CUS43371.1"/>
    <property type="molecule type" value="Genomic_DNA"/>
</dbReference>
<dbReference type="Pfam" id="PF03328">
    <property type="entry name" value="HpcH_HpaI"/>
    <property type="match status" value="1"/>
</dbReference>
<evidence type="ECO:0000313" key="5">
    <source>
        <dbReference type="EMBL" id="CUS43371.1"/>
    </source>
</evidence>
<dbReference type="EC" id="4.1.3.4" evidence="5"/>
<evidence type="ECO:0000256" key="3">
    <source>
        <dbReference type="ARBA" id="ARBA00022842"/>
    </source>
</evidence>
<dbReference type="InterPro" id="IPR011206">
    <property type="entry name" value="Citrate_lyase_beta/mcl1/mcl2"/>
</dbReference>
<dbReference type="AlphaFoldDB" id="A0A160TGM1"/>
<dbReference type="InterPro" id="IPR015813">
    <property type="entry name" value="Pyrv/PenolPyrv_kinase-like_dom"/>
</dbReference>
<accession>A0A160TGM1</accession>
<dbReference type="GO" id="GO:0006107">
    <property type="term" value="P:oxaloacetate metabolic process"/>
    <property type="evidence" value="ECO:0007669"/>
    <property type="project" value="TreeGrafter"/>
</dbReference>
<evidence type="ECO:0000259" key="4">
    <source>
        <dbReference type="Pfam" id="PF03328"/>
    </source>
</evidence>
<dbReference type="PIRSF" id="PIRSF015582">
    <property type="entry name" value="Cit_lyase_B"/>
    <property type="match status" value="1"/>
</dbReference>
<dbReference type="InterPro" id="IPR040442">
    <property type="entry name" value="Pyrv_kinase-like_dom_sf"/>
</dbReference>
<dbReference type="InterPro" id="IPR005000">
    <property type="entry name" value="Aldolase/citrate-lyase_domain"/>
</dbReference>
<feature type="domain" description="HpcH/HpaI aldolase/citrate lyase" evidence="4">
    <location>
        <begin position="28"/>
        <end position="242"/>
    </location>
</feature>
<name>A0A160TGM1_9ZZZZ</name>
<dbReference type="PANTHER" id="PTHR32308:SF0">
    <property type="entry name" value="HPCH_HPAI ALDOLASE_CITRATE LYASE DOMAIN-CONTAINING PROTEIN"/>
    <property type="match status" value="1"/>
</dbReference>
<keyword evidence="5" id="KW-0456">Lyase</keyword>
<dbReference type="GO" id="GO:0004419">
    <property type="term" value="F:hydroxymethylglutaryl-CoA lyase activity"/>
    <property type="evidence" value="ECO:0007669"/>
    <property type="project" value="UniProtKB-EC"/>
</dbReference>
<keyword evidence="2" id="KW-0479">Metal-binding</keyword>
<proteinExistence type="predicted"/>
<evidence type="ECO:0000256" key="2">
    <source>
        <dbReference type="ARBA" id="ARBA00022723"/>
    </source>
</evidence>
<dbReference type="SUPFAM" id="SSF51621">
    <property type="entry name" value="Phosphoenolpyruvate/pyruvate domain"/>
    <property type="match status" value="1"/>
</dbReference>
<evidence type="ECO:0000256" key="1">
    <source>
        <dbReference type="ARBA" id="ARBA00001946"/>
    </source>
</evidence>
<dbReference type="Gene3D" id="3.20.20.60">
    <property type="entry name" value="Phosphoenolpyruvate-binding domains"/>
    <property type="match status" value="1"/>
</dbReference>
<sequence>MRQWTGSSCLCQSSRGKSVDEGKMMKLRSLLFVPGDRPERFAKATASGADALILDLEDSVAPEKKPEARAAIAAWLKDGRTVPCFVRINPLGSGETRADLEAILPAAPDGLVLPKAEGAPSVRALIDLVGGTTPPILPIASETPAAVFQLSTYGEVADHLAGLTWGAEDLPAAIGATSSRNADSSYTAPYEMVRALTLFGAHAAAVAAIETVYPNIADTDGLAAYVARGRRDGFTGMMAIHPAQVATINAGFSPSEAEIAHAHAVVEAFAANPGAGALKLDGKMIDRPHLNQARKVLAQAEG</sequence>
<dbReference type="PANTHER" id="PTHR32308">
    <property type="entry name" value="LYASE BETA SUBUNIT, PUTATIVE (AFU_ORTHOLOGUE AFUA_4G13030)-RELATED"/>
    <property type="match status" value="1"/>
</dbReference>
<dbReference type="GO" id="GO:0000287">
    <property type="term" value="F:magnesium ion binding"/>
    <property type="evidence" value="ECO:0007669"/>
    <property type="project" value="TreeGrafter"/>
</dbReference>
<protein>
    <submittedName>
        <fullName evidence="5">Hydroxymethylglutaryl-CoA lyase</fullName>
        <ecNumber evidence="5">4.1.3.4</ecNumber>
    </submittedName>
</protein>
<reference evidence="5" key="1">
    <citation type="submission" date="2015-10" db="EMBL/GenBank/DDBJ databases">
        <authorList>
            <person name="Gilbert D.G."/>
        </authorList>
    </citation>
    <scope>NUCLEOTIDE SEQUENCE</scope>
</reference>